<protein>
    <recommendedName>
        <fullName evidence="3">EthD domain-containing protein</fullName>
    </recommendedName>
</protein>
<dbReference type="RefSeq" id="WP_142530578.1">
    <property type="nucleotide sequence ID" value="NZ_CBCSJO010000012.1"/>
</dbReference>
<dbReference type="InterPro" id="IPR011008">
    <property type="entry name" value="Dimeric_a/b-barrel"/>
</dbReference>
<dbReference type="OrthoDB" id="5343971at2"/>
<evidence type="ECO:0008006" key="3">
    <source>
        <dbReference type="Google" id="ProtNLM"/>
    </source>
</evidence>
<dbReference type="PANTHER" id="PTHR40260">
    <property type="entry name" value="BLR8190 PROTEIN"/>
    <property type="match status" value="1"/>
</dbReference>
<dbReference type="Gene3D" id="3.30.70.100">
    <property type="match status" value="1"/>
</dbReference>
<dbReference type="Proteomes" id="UP000320300">
    <property type="component" value="Unassembled WGS sequence"/>
</dbReference>
<dbReference type="EMBL" id="FXTN01000013">
    <property type="protein sequence ID" value="SMO96851.1"/>
    <property type="molecule type" value="Genomic_DNA"/>
</dbReference>
<name>A0A521FN07_9SPHI</name>
<dbReference type="NCBIfam" id="TIGR02118">
    <property type="entry name" value="EthD family reductase"/>
    <property type="match status" value="1"/>
</dbReference>
<gene>
    <name evidence="1" type="ORF">SAMN06265348_113158</name>
</gene>
<organism evidence="1 2">
    <name type="scientific">Pedobacter westerhofensis</name>
    <dbReference type="NCBI Taxonomy" id="425512"/>
    <lineage>
        <taxon>Bacteria</taxon>
        <taxon>Pseudomonadati</taxon>
        <taxon>Bacteroidota</taxon>
        <taxon>Sphingobacteriia</taxon>
        <taxon>Sphingobacteriales</taxon>
        <taxon>Sphingobacteriaceae</taxon>
        <taxon>Pedobacter</taxon>
    </lineage>
</organism>
<dbReference type="AlphaFoldDB" id="A0A521FN07"/>
<evidence type="ECO:0000313" key="2">
    <source>
        <dbReference type="Proteomes" id="UP000320300"/>
    </source>
</evidence>
<proteinExistence type="predicted"/>
<accession>A0A521FN07</accession>
<evidence type="ECO:0000313" key="1">
    <source>
        <dbReference type="EMBL" id="SMO96851.1"/>
    </source>
</evidence>
<dbReference type="PANTHER" id="PTHR40260:SF2">
    <property type="entry name" value="BLR8190 PROTEIN"/>
    <property type="match status" value="1"/>
</dbReference>
<reference evidence="1 2" key="1">
    <citation type="submission" date="2017-05" db="EMBL/GenBank/DDBJ databases">
        <authorList>
            <person name="Varghese N."/>
            <person name="Submissions S."/>
        </authorList>
    </citation>
    <scope>NUCLEOTIDE SEQUENCE [LARGE SCALE GENOMIC DNA]</scope>
    <source>
        <strain evidence="1 2">DSM 19036</strain>
    </source>
</reference>
<dbReference type="SUPFAM" id="SSF54909">
    <property type="entry name" value="Dimeric alpha+beta barrel"/>
    <property type="match status" value="1"/>
</dbReference>
<dbReference type="GO" id="GO:0016491">
    <property type="term" value="F:oxidoreductase activity"/>
    <property type="evidence" value="ECO:0007669"/>
    <property type="project" value="InterPro"/>
</dbReference>
<keyword evidence="2" id="KW-1185">Reference proteome</keyword>
<sequence length="111" mass="12631">MDNKNEQAVKEIKVAIIYYGSEKDRFNKEYFANDHIALVKRSWECHGLGSTVTLFPERDDQGTRAIAISTFRDEAAVRSCFDSPEGKEVMADVIKYTDIIPVHSGLTDLFR</sequence>
<dbReference type="InterPro" id="IPR009799">
    <property type="entry name" value="EthD_dom"/>
</dbReference>